<dbReference type="InterPro" id="IPR036244">
    <property type="entry name" value="TipA-like_antibiotic-bd"/>
</dbReference>
<dbReference type="CDD" id="cd01106">
    <property type="entry name" value="HTH_TipAL-Mta"/>
    <property type="match status" value="1"/>
</dbReference>
<dbReference type="SUPFAM" id="SSF89082">
    <property type="entry name" value="Antibiotic binding domain of TipA-like multidrug resistance regulators"/>
    <property type="match status" value="1"/>
</dbReference>
<keyword evidence="2" id="KW-0238">DNA-binding</keyword>
<dbReference type="SMART" id="SM00422">
    <property type="entry name" value="HTH_MERR"/>
    <property type="match status" value="1"/>
</dbReference>
<dbReference type="Gene3D" id="1.10.490.50">
    <property type="entry name" value="Antibiotic binding domain of TipA-like multidrug resistance regulators"/>
    <property type="match status" value="1"/>
</dbReference>
<feature type="domain" description="HTH merR-type" evidence="5">
    <location>
        <begin position="1"/>
        <end position="71"/>
    </location>
</feature>
<dbReference type="PROSITE" id="PS50937">
    <property type="entry name" value="HTH_MERR_2"/>
    <property type="match status" value="1"/>
</dbReference>
<dbReference type="PRINTS" id="PR00040">
    <property type="entry name" value="HTHMERR"/>
</dbReference>
<evidence type="ECO:0000313" key="6">
    <source>
        <dbReference type="EMBL" id="MBD8006503.1"/>
    </source>
</evidence>
<dbReference type="SUPFAM" id="SSF46955">
    <property type="entry name" value="Putative DNA-binding domain"/>
    <property type="match status" value="1"/>
</dbReference>
<dbReference type="RefSeq" id="WP_191814403.1">
    <property type="nucleotide sequence ID" value="NZ_JACSPV010000031.1"/>
</dbReference>
<evidence type="ECO:0000256" key="2">
    <source>
        <dbReference type="ARBA" id="ARBA00023125"/>
    </source>
</evidence>
<reference evidence="6 7" key="1">
    <citation type="submission" date="2020-08" db="EMBL/GenBank/DDBJ databases">
        <title>A Genomic Blueprint of the Chicken Gut Microbiome.</title>
        <authorList>
            <person name="Gilroy R."/>
            <person name="Ravi A."/>
            <person name="Getino M."/>
            <person name="Pursley I."/>
            <person name="Horton D.L."/>
            <person name="Alikhan N.-F."/>
            <person name="Baker D."/>
            <person name="Gharbi K."/>
            <person name="Hall N."/>
            <person name="Watson M."/>
            <person name="Adriaenssens E.M."/>
            <person name="Foster-Nyarko E."/>
            <person name="Jarju S."/>
            <person name="Secka A."/>
            <person name="Antonio M."/>
            <person name="Oren A."/>
            <person name="Chaudhuri R."/>
            <person name="La Ragione R.M."/>
            <person name="Hildebrand F."/>
            <person name="Pallen M.J."/>
        </authorList>
    </citation>
    <scope>NUCLEOTIDE SEQUENCE [LARGE SCALE GENOMIC DNA]</scope>
    <source>
        <strain evidence="6 7">Sa1BUA2</strain>
    </source>
</reference>
<evidence type="ECO:0000259" key="5">
    <source>
        <dbReference type="PROSITE" id="PS50937"/>
    </source>
</evidence>
<dbReference type="InterPro" id="IPR009061">
    <property type="entry name" value="DNA-bd_dom_put_sf"/>
</dbReference>
<name>A0ABR8VP10_9BACI</name>
<keyword evidence="3" id="KW-0010">Activator</keyword>
<dbReference type="PANTHER" id="PTHR30204:SF90">
    <property type="entry name" value="HTH-TYPE TRANSCRIPTIONAL ACTIVATOR MTA"/>
    <property type="match status" value="1"/>
</dbReference>
<proteinExistence type="predicted"/>
<protein>
    <submittedName>
        <fullName evidence="6">MerR family transcriptional regulator</fullName>
    </submittedName>
</protein>
<dbReference type="Gene3D" id="1.10.1660.10">
    <property type="match status" value="1"/>
</dbReference>
<dbReference type="Proteomes" id="UP000648182">
    <property type="component" value="Unassembled WGS sequence"/>
</dbReference>
<dbReference type="InterPro" id="IPR047057">
    <property type="entry name" value="MerR_fam"/>
</dbReference>
<keyword evidence="1" id="KW-0805">Transcription regulation</keyword>
<accession>A0ABR8VP10</accession>
<dbReference type="PANTHER" id="PTHR30204">
    <property type="entry name" value="REDOX-CYCLING DRUG-SENSING TRANSCRIPTIONAL ACTIVATOR SOXR"/>
    <property type="match status" value="1"/>
</dbReference>
<evidence type="ECO:0000256" key="4">
    <source>
        <dbReference type="ARBA" id="ARBA00023163"/>
    </source>
</evidence>
<dbReference type="InterPro" id="IPR000551">
    <property type="entry name" value="MerR-type_HTH_dom"/>
</dbReference>
<evidence type="ECO:0000313" key="7">
    <source>
        <dbReference type="Proteomes" id="UP000648182"/>
    </source>
</evidence>
<dbReference type="Pfam" id="PF07739">
    <property type="entry name" value="TipAS"/>
    <property type="match status" value="1"/>
</dbReference>
<dbReference type="EMBL" id="JACSPV010000031">
    <property type="protein sequence ID" value="MBD8006503.1"/>
    <property type="molecule type" value="Genomic_DNA"/>
</dbReference>
<comment type="caution">
    <text evidence="6">The sequence shown here is derived from an EMBL/GenBank/DDBJ whole genome shotgun (WGS) entry which is preliminary data.</text>
</comment>
<evidence type="ECO:0000256" key="1">
    <source>
        <dbReference type="ARBA" id="ARBA00023015"/>
    </source>
</evidence>
<gene>
    <name evidence="6" type="ORF">H9631_15595</name>
</gene>
<keyword evidence="7" id="KW-1185">Reference proteome</keyword>
<sequence>MSMKVKEVAKLTGISVRTLHHYDEIGLLSPKRIAESGYREYTDEDLETLQQILFFRELGFPLKKIKDVLNSPSFDRQEALLLQQKMLLEKRSRLDQMILLIERTIQHAEGEIQMTNKEKFEGFDFSHNPYEQEARERWGNEAVERSNAKLAGMSEEEQKAMTKKMNTIYRKLAALRKGAPDSDKAQSAIKEWYDFLNNNFGSYSFEAFKGLGQMYISDERFTKNIDQFGDGLAKFMCEAMAAFADKKENERRKSDLGN</sequence>
<evidence type="ECO:0000256" key="3">
    <source>
        <dbReference type="ARBA" id="ARBA00023159"/>
    </source>
</evidence>
<keyword evidence="4" id="KW-0804">Transcription</keyword>
<dbReference type="InterPro" id="IPR012925">
    <property type="entry name" value="TipAS_dom"/>
</dbReference>
<organism evidence="6 7">
    <name type="scientific">Bacillus norwichensis</name>
    <dbReference type="NCBI Taxonomy" id="2762217"/>
    <lineage>
        <taxon>Bacteria</taxon>
        <taxon>Bacillati</taxon>
        <taxon>Bacillota</taxon>
        <taxon>Bacilli</taxon>
        <taxon>Bacillales</taxon>
        <taxon>Bacillaceae</taxon>
        <taxon>Bacillus</taxon>
    </lineage>
</organism>
<dbReference type="Pfam" id="PF13411">
    <property type="entry name" value="MerR_1"/>
    <property type="match status" value="1"/>
</dbReference>